<reference evidence="2 3" key="1">
    <citation type="submission" date="2018-06" db="EMBL/GenBank/DDBJ databases">
        <authorList>
            <consortium name="Pathogen Informatics"/>
            <person name="Doyle S."/>
        </authorList>
    </citation>
    <scope>NUCLEOTIDE SEQUENCE [LARGE SCALE GENOMIC DNA]</scope>
    <source>
        <strain evidence="2 3">NCTC13645</strain>
    </source>
</reference>
<evidence type="ECO:0000259" key="1">
    <source>
        <dbReference type="Pfam" id="PF01156"/>
    </source>
</evidence>
<name>A0A380NWU2_WEIVI</name>
<sequence length="57" mass="5981">MAAAARPVETTPAVDFMIESAHAYQDNLIIVPTGPLTNLAAAMQKILKSSTSLVTLP</sequence>
<evidence type="ECO:0000313" key="2">
    <source>
        <dbReference type="EMBL" id="SUP52489.1"/>
    </source>
</evidence>
<protein>
    <submittedName>
        <fullName evidence="2">Inosine-uridine preferring nucleoside hydrolase</fullName>
    </submittedName>
</protein>
<dbReference type="Gene3D" id="3.90.245.10">
    <property type="entry name" value="Ribonucleoside hydrolase-like"/>
    <property type="match status" value="1"/>
</dbReference>
<dbReference type="GO" id="GO:0016799">
    <property type="term" value="F:hydrolase activity, hydrolyzing N-glycosyl compounds"/>
    <property type="evidence" value="ECO:0007669"/>
    <property type="project" value="InterPro"/>
</dbReference>
<feature type="domain" description="Inosine/uridine-preferring nucleoside hydrolase" evidence="1">
    <location>
        <begin position="5"/>
        <end position="45"/>
    </location>
</feature>
<dbReference type="Proteomes" id="UP000254621">
    <property type="component" value="Unassembled WGS sequence"/>
</dbReference>
<dbReference type="InterPro" id="IPR036452">
    <property type="entry name" value="Ribo_hydro-like"/>
</dbReference>
<dbReference type="SUPFAM" id="SSF53590">
    <property type="entry name" value="Nucleoside hydrolase"/>
    <property type="match status" value="1"/>
</dbReference>
<keyword evidence="2" id="KW-0378">Hydrolase</keyword>
<accession>A0A380NWU2</accession>
<gene>
    <name evidence="2" type="ORF">NCTC13645_00381</name>
</gene>
<dbReference type="AlphaFoldDB" id="A0A380NWU2"/>
<proteinExistence type="predicted"/>
<dbReference type="Pfam" id="PF01156">
    <property type="entry name" value="IU_nuc_hydro"/>
    <property type="match status" value="1"/>
</dbReference>
<organism evidence="2 3">
    <name type="scientific">Weissella viridescens</name>
    <name type="common">Lactobacillus viridescens</name>
    <dbReference type="NCBI Taxonomy" id="1629"/>
    <lineage>
        <taxon>Bacteria</taxon>
        <taxon>Bacillati</taxon>
        <taxon>Bacillota</taxon>
        <taxon>Bacilli</taxon>
        <taxon>Lactobacillales</taxon>
        <taxon>Lactobacillaceae</taxon>
        <taxon>Weissella</taxon>
    </lineage>
</organism>
<evidence type="ECO:0000313" key="3">
    <source>
        <dbReference type="Proteomes" id="UP000254621"/>
    </source>
</evidence>
<dbReference type="InterPro" id="IPR001910">
    <property type="entry name" value="Inosine/uridine_hydrolase_dom"/>
</dbReference>
<dbReference type="EMBL" id="UHIV01000001">
    <property type="protein sequence ID" value="SUP52489.1"/>
    <property type="molecule type" value="Genomic_DNA"/>
</dbReference>